<reference evidence="1 2" key="1">
    <citation type="submission" date="2019-04" db="EMBL/GenBank/DDBJ databases">
        <title>Genome of a novel bacterium Candidatus Jettenia ecosi reconstructed from metagenome of an anammox bioreactor.</title>
        <authorList>
            <person name="Mardanov A.V."/>
            <person name="Beletsky A.V."/>
            <person name="Ravin N.V."/>
            <person name="Botchkova E.A."/>
            <person name="Litti Y.V."/>
            <person name="Nozhevnikova A.N."/>
        </authorList>
    </citation>
    <scope>NUCLEOTIDE SEQUENCE [LARGE SCALE GENOMIC DNA]</scope>
    <source>
        <strain evidence="1">J2</strain>
    </source>
</reference>
<evidence type="ECO:0000313" key="1">
    <source>
        <dbReference type="EMBL" id="TLD43179.1"/>
    </source>
</evidence>
<sequence>MRCHPFGVEGGMPGLIQRYYKISILRQALCILLEKQFPFEYNVKTFYVSQSIVFVAVLYRHCDKGKPSAMRGRKGKGLVSVDSVRE</sequence>
<dbReference type="Proteomes" id="UP000319783">
    <property type="component" value="Unassembled WGS sequence"/>
</dbReference>
<dbReference type="AlphaFoldDB" id="A0A533QEZ2"/>
<protein>
    <submittedName>
        <fullName evidence="1">Uncharacterized protein</fullName>
    </submittedName>
</protein>
<accession>A0A533QEZ2</accession>
<proteinExistence type="predicted"/>
<dbReference type="EMBL" id="SULG01000006">
    <property type="protein sequence ID" value="TLD43179.1"/>
    <property type="molecule type" value="Genomic_DNA"/>
</dbReference>
<comment type="caution">
    <text evidence="1">The sequence shown here is derived from an EMBL/GenBank/DDBJ whole genome shotgun (WGS) entry which is preliminary data.</text>
</comment>
<gene>
    <name evidence="1" type="ORF">JETT_0483</name>
</gene>
<organism evidence="1 2">
    <name type="scientific">Candidatus Jettenia ecosi</name>
    <dbReference type="NCBI Taxonomy" id="2494326"/>
    <lineage>
        <taxon>Bacteria</taxon>
        <taxon>Pseudomonadati</taxon>
        <taxon>Planctomycetota</taxon>
        <taxon>Candidatus Brocadiia</taxon>
        <taxon>Candidatus Brocadiales</taxon>
        <taxon>Candidatus Brocadiaceae</taxon>
        <taxon>Candidatus Jettenia</taxon>
    </lineage>
</organism>
<name>A0A533QEZ2_9BACT</name>
<evidence type="ECO:0000313" key="2">
    <source>
        <dbReference type="Proteomes" id="UP000319783"/>
    </source>
</evidence>